<name>A0A392QLU8_9FABA</name>
<keyword evidence="1" id="KW-0548">Nucleotidyltransferase</keyword>
<dbReference type="AlphaFoldDB" id="A0A392QLU8"/>
<sequence>MSPADKEDLSRILGVKHVLGTGIYLGLPSMIGRSKKATFSYIKDRIWKRMNSWRGRALSKAGKEIMIKSVLQAIPSYIMSMFILPSSLIDDIEKMLNAYWWSSGNNNNNNTKGIHWLAWERMACPKSHGGLGFRNFEAFNKAMVAKQAWNIVQNPNSLVAKLIKA</sequence>
<proteinExistence type="predicted"/>
<evidence type="ECO:0000313" key="1">
    <source>
        <dbReference type="EMBL" id="MCI24506.1"/>
    </source>
</evidence>
<keyword evidence="2" id="KW-1185">Reference proteome</keyword>
<organism evidence="1 2">
    <name type="scientific">Trifolium medium</name>
    <dbReference type="NCBI Taxonomy" id="97028"/>
    <lineage>
        <taxon>Eukaryota</taxon>
        <taxon>Viridiplantae</taxon>
        <taxon>Streptophyta</taxon>
        <taxon>Embryophyta</taxon>
        <taxon>Tracheophyta</taxon>
        <taxon>Spermatophyta</taxon>
        <taxon>Magnoliopsida</taxon>
        <taxon>eudicotyledons</taxon>
        <taxon>Gunneridae</taxon>
        <taxon>Pentapetalae</taxon>
        <taxon>rosids</taxon>
        <taxon>fabids</taxon>
        <taxon>Fabales</taxon>
        <taxon>Fabaceae</taxon>
        <taxon>Papilionoideae</taxon>
        <taxon>50 kb inversion clade</taxon>
        <taxon>NPAAA clade</taxon>
        <taxon>Hologalegina</taxon>
        <taxon>IRL clade</taxon>
        <taxon>Trifolieae</taxon>
        <taxon>Trifolium</taxon>
    </lineage>
</organism>
<dbReference type="GO" id="GO:0003964">
    <property type="term" value="F:RNA-directed DNA polymerase activity"/>
    <property type="evidence" value="ECO:0007669"/>
    <property type="project" value="UniProtKB-KW"/>
</dbReference>
<feature type="non-terminal residue" evidence="1">
    <location>
        <position position="165"/>
    </location>
</feature>
<protein>
    <submittedName>
        <fullName evidence="1">RNA-directed DNA polymerase (Reverse transcriptase)</fullName>
    </submittedName>
</protein>
<accession>A0A392QLU8</accession>
<keyword evidence="1" id="KW-0808">Transferase</keyword>
<comment type="caution">
    <text evidence="1">The sequence shown here is derived from an EMBL/GenBank/DDBJ whole genome shotgun (WGS) entry which is preliminary data.</text>
</comment>
<evidence type="ECO:0000313" key="2">
    <source>
        <dbReference type="Proteomes" id="UP000265520"/>
    </source>
</evidence>
<keyword evidence="1" id="KW-0695">RNA-directed DNA polymerase</keyword>
<reference evidence="1 2" key="1">
    <citation type="journal article" date="2018" name="Front. Plant Sci.">
        <title>Red Clover (Trifolium pratense) and Zigzag Clover (T. medium) - A Picture of Genomic Similarities and Differences.</title>
        <authorList>
            <person name="Dluhosova J."/>
            <person name="Istvanek J."/>
            <person name="Nedelnik J."/>
            <person name="Repkova J."/>
        </authorList>
    </citation>
    <scope>NUCLEOTIDE SEQUENCE [LARGE SCALE GENOMIC DNA]</scope>
    <source>
        <strain evidence="2">cv. 10/8</strain>
        <tissue evidence="1">Leaf</tissue>
    </source>
</reference>
<dbReference type="EMBL" id="LXQA010141870">
    <property type="protein sequence ID" value="MCI24506.1"/>
    <property type="molecule type" value="Genomic_DNA"/>
</dbReference>
<dbReference type="Proteomes" id="UP000265520">
    <property type="component" value="Unassembled WGS sequence"/>
</dbReference>
<dbReference type="PANTHER" id="PTHR33116:SF86">
    <property type="entry name" value="REVERSE TRANSCRIPTASE DOMAIN-CONTAINING PROTEIN"/>
    <property type="match status" value="1"/>
</dbReference>
<dbReference type="PANTHER" id="PTHR33116">
    <property type="entry name" value="REVERSE TRANSCRIPTASE ZINC-BINDING DOMAIN-CONTAINING PROTEIN-RELATED-RELATED"/>
    <property type="match status" value="1"/>
</dbReference>